<gene>
    <name evidence="1" type="ORF">TMI583_LOCUS50064</name>
</gene>
<dbReference type="EMBL" id="CAJOBA010115803">
    <property type="protein sequence ID" value="CAF4566901.1"/>
    <property type="molecule type" value="Genomic_DNA"/>
</dbReference>
<dbReference type="Proteomes" id="UP000682733">
    <property type="component" value="Unassembled WGS sequence"/>
</dbReference>
<evidence type="ECO:0000313" key="2">
    <source>
        <dbReference type="Proteomes" id="UP000682733"/>
    </source>
</evidence>
<evidence type="ECO:0000313" key="1">
    <source>
        <dbReference type="EMBL" id="CAF4566901.1"/>
    </source>
</evidence>
<name>A0A8S2YLK4_9BILA</name>
<accession>A0A8S2YLK4</accession>
<comment type="caution">
    <text evidence="1">The sequence shown here is derived from an EMBL/GenBank/DDBJ whole genome shotgun (WGS) entry which is preliminary data.</text>
</comment>
<proteinExistence type="predicted"/>
<sequence>MTVTKDTSARFARLNLSRGHKTARTFSVVDCCLMTLALRQGKSYQYGITHS</sequence>
<organism evidence="1 2">
    <name type="scientific">Didymodactylos carnosus</name>
    <dbReference type="NCBI Taxonomy" id="1234261"/>
    <lineage>
        <taxon>Eukaryota</taxon>
        <taxon>Metazoa</taxon>
        <taxon>Spiralia</taxon>
        <taxon>Gnathifera</taxon>
        <taxon>Rotifera</taxon>
        <taxon>Eurotatoria</taxon>
        <taxon>Bdelloidea</taxon>
        <taxon>Philodinida</taxon>
        <taxon>Philodinidae</taxon>
        <taxon>Didymodactylos</taxon>
    </lineage>
</organism>
<feature type="non-terminal residue" evidence="1">
    <location>
        <position position="51"/>
    </location>
</feature>
<protein>
    <submittedName>
        <fullName evidence="1">Uncharacterized protein</fullName>
    </submittedName>
</protein>
<dbReference type="AlphaFoldDB" id="A0A8S2YLK4"/>
<reference evidence="1" key="1">
    <citation type="submission" date="2021-02" db="EMBL/GenBank/DDBJ databases">
        <authorList>
            <person name="Nowell W R."/>
        </authorList>
    </citation>
    <scope>NUCLEOTIDE SEQUENCE</scope>
</reference>